<dbReference type="InterPro" id="IPR015797">
    <property type="entry name" value="NUDIX_hydrolase-like_dom_sf"/>
</dbReference>
<evidence type="ECO:0000256" key="2">
    <source>
        <dbReference type="ARBA" id="ARBA00022741"/>
    </source>
</evidence>
<evidence type="ECO:0000259" key="7">
    <source>
        <dbReference type="PROSITE" id="PS51192"/>
    </source>
</evidence>
<dbReference type="PROSITE" id="PS00690">
    <property type="entry name" value="DEAH_ATP_HELICASE"/>
    <property type="match status" value="1"/>
</dbReference>
<dbReference type="PROSITE" id="PS51154">
    <property type="entry name" value="MACRO"/>
    <property type="match status" value="1"/>
</dbReference>
<dbReference type="CDD" id="cd17917">
    <property type="entry name" value="DEXHc_RHA-like"/>
    <property type="match status" value="1"/>
</dbReference>
<dbReference type="InterPro" id="IPR043472">
    <property type="entry name" value="Macro_dom-like"/>
</dbReference>
<comment type="similarity">
    <text evidence="1">Belongs to the DEAD box helicase family. DEAH subfamily.</text>
</comment>
<dbReference type="InterPro" id="IPR007502">
    <property type="entry name" value="Helicase-assoc_dom"/>
</dbReference>
<dbReference type="Proteomes" id="UP000332933">
    <property type="component" value="Unassembled WGS sequence"/>
</dbReference>
<evidence type="ECO:0000256" key="5">
    <source>
        <dbReference type="ARBA" id="ARBA00022840"/>
    </source>
</evidence>
<dbReference type="PANTHER" id="PTHR18934">
    <property type="entry name" value="ATP-DEPENDENT RNA HELICASE"/>
    <property type="match status" value="1"/>
</dbReference>
<dbReference type="SUPFAM" id="SSF52949">
    <property type="entry name" value="Macro domain-like"/>
    <property type="match status" value="1"/>
</dbReference>
<dbReference type="InterPro" id="IPR027417">
    <property type="entry name" value="P-loop_NTPase"/>
</dbReference>
<dbReference type="GO" id="GO:0003723">
    <property type="term" value="F:RNA binding"/>
    <property type="evidence" value="ECO:0007669"/>
    <property type="project" value="TreeGrafter"/>
</dbReference>
<keyword evidence="3" id="KW-0378">Hydrolase</keyword>
<sequence length="1975" mass="214960">MKNIRAPEPTTLTHVRDASMTQPCSPPSSAMRTPNTCREAGGIQDLHTILDVLTILKVTNATILSEEMTKDLGVGTAKELQEVLQEDTAAALALIKPLVRTRLLKHVYFKPEVEVLREDTATTIGLIQPEVAAPPPPTANPVIPPANLHNTLQARAFARSSGDCDSDAMSTRIVVSANGSQCQIRVYVGDIVRANVQGVVNAANSRLHHAGGVAAAIARANAPQIQNDSDAYVQAHGPVPVGMAVVTCGGGNLIAPWVIHTVGPSIAAGKTPNADDRLELRCAVKSALAAATNHHLKSVALPAISTGIYNFPIDEAAVLIVDECMKASGSLDEIHLCDVNPATVRSLQRALQRATGEILSSDRNKSPEQAFKAAGVVLARYAPAIRGMEVLVAIETRAEGRNVVTLLGGQRDPGENDPKATAAREFAEETSRLVSIETVRRTLDGDNVTKVWMHLGKYMCFVVPHNAAFYTSRQTDIADAYNNHRNRPSGAEANSLVWVPWKSVMALVSNYKPSARRLKTPLGEFQISKFLAKIVQHKDVMDNLNVGVDSIATASSGDEIERCKQVIVDELDNVKKLQQLSDQELLEQVLGTSAQLRLRVPPLPPPVPVQVLKPTDPTFDTVMKMLPDAHRSRVVQIRTCNVSARKVAYAGTLKSLREDGKAQVVDAYPPFFHGTPEGWRATAIAMNGFDLSIRLVGRTLGDGVYSSKDVNTAFEYCGTAGSILVMKGLVVTVGPKHANTIVRDPVFVFPDPKCVLPVCIIDFATPTGDGSPIPTDRVKDTLDVAAIKAAIEKSEKAWRGAMLERTKRTLVFYHEQMTSFKHRLKSTETTMAVATLVREISMEQRQFADKLPMYASKRDVIDTLKRHRVVVLTAKTGSGKSTQLPQILLDNVINAGGHEDDTRAVAVLEPRRVNAVSLARRVASERMSKLGDEVGYSLGRGERESSPTTRIEYMTHGLFAELASNSKALVEKYSAVVLDEAHERGVDVDLSLGMLRKALDSEREFRVVVTSATIPGPTAERFRAFLDPSGLQSTVFEMDSGPTFPVQVVHRDDLSFDAMQESVGGQGTSKVLGATATQLALDLVQQTTQGHVLIFVAGEAQVNRALAEAKAVLAQYVISPTSTSGVWGSISQRLFRLPSKGEKEESTTVGVYAFHGKLTRSERDAVLQPQGSGHHRMIIFTTNVAETGVTIPGVRYVIDTGYERRVSWNAELGLSEMVSTKASQMSLHQRRGRAGRDSSGICVRLFSKSDEEEFEVDAPPAITQTMKLKVILRLLATPMALMDEIPDGIMEQAIAQLKSLGTINEANKVTQLGHSLLRLGCSIRLGRFLIACEHFQCLESGVKIAAGLLLNSPGALLPAVKKSSTTSSNSSLVDASGDHMTIYNVVAEYETLRNSKSKSDILSWCSDHGICVEALDEACISRQFLTDRLTDCLKYVVQDGESCRSPAARTSAVLKALCAANLEQFGVLESTNNLKGGFSRFRPDTTNQKDLTLRCNSNSTLWFQPSNTPQSIVVYNSILLIEGDPSPSIEIVSFVTREHMEAGAPNWCKQVQLSELLKRNVAQTVQVQVATTALSMLRRGGVLSDLRREFPRAKLKLLLAKDTMRAVDFVEISAQPRVLAKCRAQLDAALQAIQDEIVERVELELPSGVSAGKFIGKGGVNLQSMRNSVEETLDTALGAGSYPSAKLELKKSKNVLLLELRGKPKTLLSVIVGRLQSRTFALFGKALELGAVMGDQGEQMLRVKNLRLLTTQQPPAGWTMRDDVVLQLAHAVVWKTPGYVYGGFVRDFVINGESANDVDVGIKNAGEMATVVQVLKLTVQAHRPRMVMEGPHKQRNAHLLTFTDGATQVRVDLVDHSTIQTSAPGVDTDAGNVCIKAVQNCVNLYKRIDFAGGSIVSLEDCVRHIQRKEFVLFYEPQPQSQGPMVLQRLQKYLNKGWTCLSPLPPNIVGQLNVSQGNLAPQDKYNHKWWVPSSVP</sequence>
<dbReference type="Pfam" id="PF00271">
    <property type="entry name" value="Helicase_C"/>
    <property type="match status" value="1"/>
</dbReference>
<dbReference type="InterPro" id="IPR002589">
    <property type="entry name" value="Macro_dom"/>
</dbReference>
<dbReference type="Gene3D" id="3.40.220.10">
    <property type="entry name" value="Leucine Aminopeptidase, subunit E, domain 1"/>
    <property type="match status" value="1"/>
</dbReference>
<gene>
    <name evidence="11" type="primary">Aste57867_1962</name>
    <name evidence="10" type="ORF">As57867_001960</name>
    <name evidence="11" type="ORF">ASTE57867_1962</name>
</gene>
<dbReference type="CDD" id="cd02883">
    <property type="entry name" value="NUDIX_Hydrolase"/>
    <property type="match status" value="1"/>
</dbReference>
<keyword evidence="5" id="KW-0067">ATP-binding</keyword>
<dbReference type="CDD" id="cd18791">
    <property type="entry name" value="SF2_C_RHA"/>
    <property type="match status" value="1"/>
</dbReference>
<evidence type="ECO:0000259" key="9">
    <source>
        <dbReference type="PROSITE" id="PS51462"/>
    </source>
</evidence>
<evidence type="ECO:0000256" key="4">
    <source>
        <dbReference type="ARBA" id="ARBA00022806"/>
    </source>
</evidence>
<dbReference type="GO" id="GO:0016787">
    <property type="term" value="F:hydrolase activity"/>
    <property type="evidence" value="ECO:0007669"/>
    <property type="project" value="UniProtKB-KW"/>
</dbReference>
<evidence type="ECO:0000313" key="12">
    <source>
        <dbReference type="Proteomes" id="UP000332933"/>
    </source>
</evidence>
<dbReference type="PROSITE" id="PS51192">
    <property type="entry name" value="HELICASE_ATP_BIND_1"/>
    <property type="match status" value="1"/>
</dbReference>
<dbReference type="Gene3D" id="3.40.50.300">
    <property type="entry name" value="P-loop containing nucleotide triphosphate hydrolases"/>
    <property type="match status" value="2"/>
</dbReference>
<accession>A0A485K711</accession>
<evidence type="ECO:0000259" key="6">
    <source>
        <dbReference type="PROSITE" id="PS51154"/>
    </source>
</evidence>
<dbReference type="SMART" id="SM00847">
    <property type="entry name" value="HA2"/>
    <property type="match status" value="1"/>
</dbReference>
<dbReference type="EMBL" id="VJMH01000188">
    <property type="protein sequence ID" value="KAF0718010.1"/>
    <property type="molecule type" value="Genomic_DNA"/>
</dbReference>
<feature type="domain" description="Helicase C-terminal" evidence="8">
    <location>
        <begin position="1101"/>
        <end position="1285"/>
    </location>
</feature>
<organism evidence="11 12">
    <name type="scientific">Aphanomyces stellatus</name>
    <dbReference type="NCBI Taxonomy" id="120398"/>
    <lineage>
        <taxon>Eukaryota</taxon>
        <taxon>Sar</taxon>
        <taxon>Stramenopiles</taxon>
        <taxon>Oomycota</taxon>
        <taxon>Saprolegniomycetes</taxon>
        <taxon>Saprolegniales</taxon>
        <taxon>Verrucalvaceae</taxon>
        <taxon>Aphanomyces</taxon>
    </lineage>
</organism>
<reference evidence="11 12" key="1">
    <citation type="submission" date="2019-03" db="EMBL/GenBank/DDBJ databases">
        <authorList>
            <person name="Gaulin E."/>
            <person name="Dumas B."/>
        </authorList>
    </citation>
    <scope>NUCLEOTIDE SEQUENCE [LARGE SCALE GENOMIC DNA]</scope>
    <source>
        <strain evidence="11">CBS 568.67</strain>
    </source>
</reference>
<dbReference type="EMBL" id="CAADRA010000188">
    <property type="protein sequence ID" value="VFT79167.1"/>
    <property type="molecule type" value="Genomic_DNA"/>
</dbReference>
<dbReference type="GO" id="GO:0004386">
    <property type="term" value="F:helicase activity"/>
    <property type="evidence" value="ECO:0007669"/>
    <property type="project" value="UniProtKB-KW"/>
</dbReference>
<dbReference type="SMART" id="SM00487">
    <property type="entry name" value="DEXDc"/>
    <property type="match status" value="1"/>
</dbReference>
<keyword evidence="4" id="KW-0347">Helicase</keyword>
<dbReference type="SUPFAM" id="SSF52540">
    <property type="entry name" value="P-loop containing nucleoside triphosphate hydrolases"/>
    <property type="match status" value="1"/>
</dbReference>
<dbReference type="Pfam" id="PF00270">
    <property type="entry name" value="DEAD"/>
    <property type="match status" value="1"/>
</dbReference>
<evidence type="ECO:0000313" key="10">
    <source>
        <dbReference type="EMBL" id="KAF0718010.1"/>
    </source>
</evidence>
<dbReference type="Gene3D" id="3.90.79.10">
    <property type="entry name" value="Nucleoside Triphosphate Pyrophosphohydrolase"/>
    <property type="match status" value="1"/>
</dbReference>
<evidence type="ECO:0000256" key="1">
    <source>
        <dbReference type="ARBA" id="ARBA00008792"/>
    </source>
</evidence>
<feature type="domain" description="Macro" evidence="6">
    <location>
        <begin position="171"/>
        <end position="355"/>
    </location>
</feature>
<dbReference type="Gene3D" id="1.20.120.1080">
    <property type="match status" value="1"/>
</dbReference>
<dbReference type="Gene3D" id="3.90.228.10">
    <property type="match status" value="1"/>
</dbReference>
<evidence type="ECO:0000259" key="8">
    <source>
        <dbReference type="PROSITE" id="PS51194"/>
    </source>
</evidence>
<evidence type="ECO:0000313" key="11">
    <source>
        <dbReference type="EMBL" id="VFT79167.1"/>
    </source>
</evidence>
<keyword evidence="12" id="KW-1185">Reference proteome</keyword>
<dbReference type="PROSITE" id="PS51462">
    <property type="entry name" value="NUDIX"/>
    <property type="match status" value="1"/>
</dbReference>
<protein>
    <submittedName>
        <fullName evidence="11">Aste57867_1962 protein</fullName>
    </submittedName>
</protein>
<feature type="domain" description="Helicase ATP-binding" evidence="7">
    <location>
        <begin position="861"/>
        <end position="1032"/>
    </location>
</feature>
<dbReference type="InterPro" id="IPR014001">
    <property type="entry name" value="Helicase_ATP-bd"/>
</dbReference>
<dbReference type="PANTHER" id="PTHR18934:SF99">
    <property type="entry name" value="ATP-DEPENDENT RNA HELICASE DHX37-RELATED"/>
    <property type="match status" value="1"/>
</dbReference>
<dbReference type="SUPFAM" id="SSF55811">
    <property type="entry name" value="Nudix"/>
    <property type="match status" value="1"/>
</dbReference>
<dbReference type="OrthoDB" id="6133115at2759"/>
<dbReference type="InterPro" id="IPR000086">
    <property type="entry name" value="NUDIX_hydrolase_dom"/>
</dbReference>
<dbReference type="SUPFAM" id="SSF56399">
    <property type="entry name" value="ADP-ribosylation"/>
    <property type="match status" value="1"/>
</dbReference>
<feature type="domain" description="Nudix hydrolase" evidence="9">
    <location>
        <begin position="369"/>
        <end position="521"/>
    </location>
</feature>
<keyword evidence="2" id="KW-0547">Nucleotide-binding</keyword>
<dbReference type="InterPro" id="IPR001650">
    <property type="entry name" value="Helicase_C-like"/>
</dbReference>
<name>A0A485K711_9STRA</name>
<dbReference type="SMART" id="SM00506">
    <property type="entry name" value="A1pp"/>
    <property type="match status" value="1"/>
</dbReference>
<evidence type="ECO:0000256" key="3">
    <source>
        <dbReference type="ARBA" id="ARBA00022801"/>
    </source>
</evidence>
<dbReference type="InterPro" id="IPR002464">
    <property type="entry name" value="DNA/RNA_helicase_DEAH_CS"/>
</dbReference>
<reference evidence="10" key="2">
    <citation type="submission" date="2019-06" db="EMBL/GenBank/DDBJ databases">
        <title>Genomics analysis of Aphanomyces spp. identifies a new class of oomycete effector associated with host adaptation.</title>
        <authorList>
            <person name="Gaulin E."/>
        </authorList>
    </citation>
    <scope>NUCLEOTIDE SEQUENCE</scope>
    <source>
        <strain evidence="10">CBS 578.67</strain>
    </source>
</reference>
<dbReference type="GO" id="GO:0005524">
    <property type="term" value="F:ATP binding"/>
    <property type="evidence" value="ECO:0007669"/>
    <property type="project" value="UniProtKB-KW"/>
</dbReference>
<dbReference type="Pfam" id="PF01661">
    <property type="entry name" value="Macro"/>
    <property type="match status" value="1"/>
</dbReference>
<proteinExistence type="inferred from homology"/>
<dbReference type="SMART" id="SM00490">
    <property type="entry name" value="HELICc"/>
    <property type="match status" value="1"/>
</dbReference>
<dbReference type="InterPro" id="IPR011545">
    <property type="entry name" value="DEAD/DEAH_box_helicase_dom"/>
</dbReference>
<dbReference type="PROSITE" id="PS51194">
    <property type="entry name" value="HELICASE_CTER"/>
    <property type="match status" value="1"/>
</dbReference>